<comment type="caution">
    <text evidence="3">The sequence shown here is derived from an EMBL/GenBank/DDBJ whole genome shotgun (WGS) entry which is preliminary data.</text>
</comment>
<feature type="region of interest" description="Disordered" evidence="1">
    <location>
        <begin position="94"/>
        <end position="277"/>
    </location>
</feature>
<feature type="compositionally biased region" description="Polar residues" evidence="1">
    <location>
        <begin position="1101"/>
        <end position="1118"/>
    </location>
</feature>
<feature type="compositionally biased region" description="Low complexity" evidence="1">
    <location>
        <begin position="1063"/>
        <end position="1075"/>
    </location>
</feature>
<feature type="compositionally biased region" description="Polar residues" evidence="1">
    <location>
        <begin position="246"/>
        <end position="260"/>
    </location>
</feature>
<evidence type="ECO:0000256" key="1">
    <source>
        <dbReference type="SAM" id="MobiDB-lite"/>
    </source>
</evidence>
<dbReference type="EMBL" id="LWDD02000039">
    <property type="protein sequence ID" value="KAE8264899.1"/>
    <property type="molecule type" value="Genomic_DNA"/>
</dbReference>
<feature type="region of interest" description="Disordered" evidence="1">
    <location>
        <begin position="323"/>
        <end position="389"/>
    </location>
</feature>
<feature type="compositionally biased region" description="Basic and acidic residues" evidence="1">
    <location>
        <begin position="897"/>
        <end position="910"/>
    </location>
</feature>
<feature type="compositionally biased region" description="Polar residues" evidence="1">
    <location>
        <begin position="1548"/>
        <end position="1564"/>
    </location>
</feature>
<feature type="compositionally biased region" description="Acidic residues" evidence="1">
    <location>
        <begin position="917"/>
        <end position="937"/>
    </location>
</feature>
<dbReference type="EMBL" id="CAJHJG010006034">
    <property type="protein sequence ID" value="CAD6954426.1"/>
    <property type="molecule type" value="Genomic_DNA"/>
</dbReference>
<feature type="region of interest" description="Disordered" evidence="1">
    <location>
        <begin position="1258"/>
        <end position="1411"/>
    </location>
</feature>
<reference evidence="2" key="3">
    <citation type="submission" date="2020-10" db="EMBL/GenBank/DDBJ databases">
        <authorList>
            <person name="Sedaghatjoo S."/>
        </authorList>
    </citation>
    <scope>NUCLEOTIDE SEQUENCE</scope>
    <source>
        <strain evidence="2">AZH3</strain>
    </source>
</reference>
<name>A0A177V928_9BASI</name>
<feature type="compositionally biased region" description="Low complexity" evidence="1">
    <location>
        <begin position="1366"/>
        <end position="1380"/>
    </location>
</feature>
<feature type="compositionally biased region" description="Low complexity" evidence="1">
    <location>
        <begin position="1025"/>
        <end position="1035"/>
    </location>
</feature>
<feature type="region of interest" description="Disordered" evidence="1">
    <location>
        <begin position="1461"/>
        <end position="1605"/>
    </location>
</feature>
<dbReference type="Proteomes" id="UP000836402">
    <property type="component" value="Unassembled WGS sequence"/>
</dbReference>
<feature type="region of interest" description="Disordered" evidence="1">
    <location>
        <begin position="1622"/>
        <end position="1726"/>
    </location>
</feature>
<evidence type="ECO:0000313" key="3">
    <source>
        <dbReference type="EMBL" id="KAE8264899.1"/>
    </source>
</evidence>
<dbReference type="Proteomes" id="UP000077671">
    <property type="component" value="Unassembled WGS sequence"/>
</dbReference>
<feature type="compositionally biased region" description="Low complexity" evidence="1">
    <location>
        <begin position="1258"/>
        <end position="1327"/>
    </location>
</feature>
<feature type="compositionally biased region" description="Polar residues" evidence="1">
    <location>
        <begin position="163"/>
        <end position="187"/>
    </location>
</feature>
<feature type="compositionally biased region" description="Acidic residues" evidence="1">
    <location>
        <begin position="731"/>
        <end position="755"/>
    </location>
</feature>
<feature type="compositionally biased region" description="Low complexity" evidence="1">
    <location>
        <begin position="352"/>
        <end position="364"/>
    </location>
</feature>
<organism evidence="3 4">
    <name type="scientific">Tilletia caries</name>
    <name type="common">wheat bunt fungus</name>
    <dbReference type="NCBI Taxonomy" id="13290"/>
    <lineage>
        <taxon>Eukaryota</taxon>
        <taxon>Fungi</taxon>
        <taxon>Dikarya</taxon>
        <taxon>Basidiomycota</taxon>
        <taxon>Ustilaginomycotina</taxon>
        <taxon>Exobasidiomycetes</taxon>
        <taxon>Tilletiales</taxon>
        <taxon>Tilletiaceae</taxon>
        <taxon>Tilletia</taxon>
    </lineage>
</organism>
<reference evidence="3" key="2">
    <citation type="journal article" date="2019" name="IMA Fungus">
        <title>Genome sequencing and comparison of five Tilletia species to identify candidate genes for the detection of regulated species infecting wheat.</title>
        <authorList>
            <person name="Nguyen H.D.T."/>
            <person name="Sultana T."/>
            <person name="Kesanakurti P."/>
            <person name="Hambleton S."/>
        </authorList>
    </citation>
    <scope>NUCLEOTIDE SEQUENCE</scope>
    <source>
        <strain evidence="3">DAOMC 238032</strain>
    </source>
</reference>
<feature type="compositionally biased region" description="Low complexity" evidence="1">
    <location>
        <begin position="1588"/>
        <end position="1605"/>
    </location>
</feature>
<feature type="region of interest" description="Disordered" evidence="1">
    <location>
        <begin position="1"/>
        <end position="82"/>
    </location>
</feature>
<feature type="compositionally biased region" description="Low complexity" evidence="1">
    <location>
        <begin position="961"/>
        <end position="1003"/>
    </location>
</feature>
<feature type="compositionally biased region" description="Low complexity" evidence="1">
    <location>
        <begin position="23"/>
        <end position="43"/>
    </location>
</feature>
<feature type="compositionally biased region" description="Polar residues" evidence="1">
    <location>
        <begin position="659"/>
        <end position="669"/>
    </location>
</feature>
<feature type="compositionally biased region" description="Low complexity" evidence="1">
    <location>
        <begin position="1171"/>
        <end position="1216"/>
    </location>
</feature>
<accession>A0A177V928</accession>
<feature type="compositionally biased region" description="Gly residues" evidence="1">
    <location>
        <begin position="1567"/>
        <end position="1582"/>
    </location>
</feature>
<protein>
    <submittedName>
        <fullName evidence="3">Uncharacterized protein</fullName>
    </submittedName>
</protein>
<feature type="compositionally biased region" description="Gly residues" evidence="1">
    <location>
        <begin position="1651"/>
        <end position="1668"/>
    </location>
</feature>
<proteinExistence type="predicted"/>
<feature type="compositionally biased region" description="Low complexity" evidence="1">
    <location>
        <begin position="1340"/>
        <end position="1353"/>
    </location>
</feature>
<feature type="compositionally biased region" description="Low complexity" evidence="1">
    <location>
        <begin position="139"/>
        <end position="159"/>
    </location>
</feature>
<feature type="region of interest" description="Disordered" evidence="1">
    <location>
        <begin position="959"/>
        <end position="1037"/>
    </location>
</feature>
<feature type="compositionally biased region" description="Low complexity" evidence="1">
    <location>
        <begin position="1489"/>
        <end position="1504"/>
    </location>
</feature>
<keyword evidence="5" id="KW-1185">Reference proteome</keyword>
<feature type="region of interest" description="Disordered" evidence="1">
    <location>
        <begin position="403"/>
        <end position="437"/>
    </location>
</feature>
<evidence type="ECO:0000313" key="5">
    <source>
        <dbReference type="Proteomes" id="UP000836402"/>
    </source>
</evidence>
<sequence length="1726" mass="168865">MDPDSDARLPSSGPQRRTRAARVSLNVTPSASSSSLAASPSTPGGKSSGANVRGSPYARPTPSPRAPAEGDHGAASTGTPGLFASLFRGALGSIGWGGASTTPSKKQQTPKDGKTAAAAAVEQGDAFASIGRSPAPNLATPSTRASSRLTTSRSLSHLAPGPRTSTSYAPSPLRGSTTASINNIHNASGSGSGSGTGGAYPPSAWPGASNPVGTSRRSRSRGPSRDASPALTNVSAHVAIRRQPSVGMSSRTSGLYQASTGGYGQGQGRPVSMVAMPTGHSMSEFGAAGASSGGAGAGAGGASFHVPNFSPFAAPAYYRAGSVSASSRGGTPVRRAGSLVPGYAPGTGTGAGAPSPLGPGSRAGSVGGESVGTVFTSGGTPLRRADRRSLNLSSTVVRRTPSMFSISGSGSGSGANHLGLPVGGRGSGRGTTPRRSEGEAMLEQYMKSAEGEEDLERMSVQPGSRMGTPLAQNAYGGRQGSLRAASLLPGAGGARNRSVAPSPSPGPVRGAAGAFRSAGFGRLYSVTPSRGGSPAVGQKRGVESVQGEEWERLDSLSIEPSRKKQVIFNEQEGRYMTVEQMRALQPRRAGPWNTADRILNELEGVRTPLGDSQTLARRALLTGMPLPAHVAVPEPRANISSAKAAANRMLPPSLPLSSGSRAAGNSQSLKPIGPYARRQALHLRMAKRLADQAEGGNKGLSLREQVEAIRARDGDIGAGRTAQVEKKAGGDEDMDEDATATAAAEEEEEKPEPEPEVQQKKTRKGKGKAADVSADADMAGVTPEAESLGSKRTLRPRKAKTPAAEPAPTEKKGGVSKMAKVSAAPPAAEKSDATPEPAKASASSILPSGPAPAPVVDSAAKETAASTLKPKPAKSDAFQVLSDSAARPGSSTSSLRQRTEKKFRQHEKSSTGRFGIDDDDEEGEDGVGNGEDEVTAEELEKISVPKILFPAGFKFGGTGASAGASGSGATSAAPAKSASLFGTPSTASSSTTSALKPPAVNLPALPPPTDLQPATSLFDRMGDKASSSSADFSASPKKVVTFATPISSVTTFQTGSSAGGSSGDTSSAPPASASGFQFKAPTSGAPMFPPAPKAAASTPSDFFSQPTGITAPASSDAGSTPAAAGVPNFFSTSLKKLDTDKPSAPAPAPAAQPSSSGTAVPNFFASSLGKPAGSESQAGSSAATTTTTAPSVPNFFASSSKKSDDASGAAAPASGFSSSAGALKAFTGFGAPAASTSTPAASAPAAAPAKSMFGSFGGAAAAAPASGAPKASAPPTFSFGAPAATSTATTSTNAAPAPTPSASSIFGSMSAAPSSSSVAATSLFGSSPASKKRSADEDASGSGEHGSSSTGESSAKKPFGGLSFGASTPATPPASSAASSLFGQQASKPAAPGFQFGKSTPTPAPAAMTSTFGGGFGSAAATNGDSGGNSMDTGSPPKAGGFGFNFGGGASAGAGGTSSMFGSSNNNGNSGSAPTSATPTSMGFGQSQPAPASGGFAFGGSKPATPTSNNVFGSGMNGGGSMTNSTSAAPPFGFGQANAQSSAPAQNGFGSNAGSGMTLNTKPNFNFGGGSSTPSAGPGGVFTFGSNTPTQSTTPTLTPASAPFQFGGNSAANAAPSASNGSFAFGAGQQQNNTASQGGMGGFAFGASSGPTGGAGLGPGPGSSGSGSAGPASPFLFGASAPQPSAGLPAPAPGAPVFSLGAAPTGGAGGMGGGARPMRALPKRRK</sequence>
<gene>
    <name evidence="3" type="ORF">A4X03_0g626</name>
    <name evidence="2" type="ORF">JKIAZH3_G8659</name>
</gene>
<feature type="compositionally biased region" description="Gly residues" evidence="1">
    <location>
        <begin position="1704"/>
        <end position="1715"/>
    </location>
</feature>
<feature type="region of interest" description="Disordered" evidence="1">
    <location>
        <begin position="650"/>
        <end position="671"/>
    </location>
</feature>
<feature type="compositionally biased region" description="Low complexity" evidence="1">
    <location>
        <begin position="1461"/>
        <end position="1481"/>
    </location>
</feature>
<evidence type="ECO:0000313" key="2">
    <source>
        <dbReference type="EMBL" id="CAD6954426.1"/>
    </source>
</evidence>
<feature type="compositionally biased region" description="Low complexity" evidence="1">
    <location>
        <begin position="1536"/>
        <end position="1547"/>
    </location>
</feature>
<reference evidence="3" key="1">
    <citation type="submission" date="2016-04" db="EMBL/GenBank/DDBJ databases">
        <authorList>
            <person name="Nguyen H.D."/>
            <person name="Kesanakurti P."/>
            <person name="Cullis J."/>
            <person name="Levesque C.A."/>
            <person name="Hambleton S."/>
        </authorList>
    </citation>
    <scope>NUCLEOTIDE SEQUENCE</scope>
    <source>
        <strain evidence="3">DAOMC 238032</strain>
    </source>
</reference>
<feature type="compositionally biased region" description="Low complexity" evidence="1">
    <location>
        <begin position="1669"/>
        <end position="1689"/>
    </location>
</feature>
<feature type="region of interest" description="Disordered" evidence="1">
    <location>
        <begin position="720"/>
        <end position="940"/>
    </location>
</feature>
<evidence type="ECO:0000313" key="4">
    <source>
        <dbReference type="Proteomes" id="UP000077671"/>
    </source>
</evidence>
<feature type="region of interest" description="Disordered" evidence="1">
    <location>
        <begin position="1051"/>
        <end position="1216"/>
    </location>
</feature>